<dbReference type="GO" id="GO:0005768">
    <property type="term" value="C:endosome"/>
    <property type="evidence" value="ECO:0007669"/>
    <property type="project" value="TreeGrafter"/>
</dbReference>
<keyword evidence="6" id="KW-1185">Reference proteome</keyword>
<keyword evidence="1" id="KW-0479">Metal-binding</keyword>
<feature type="domain" description="E3 ubiquitin-protein ligase APD1-4 middle" evidence="4">
    <location>
        <begin position="258"/>
        <end position="332"/>
    </location>
</feature>
<dbReference type="Pfam" id="PF16041">
    <property type="entry name" value="APD1-4_M"/>
    <property type="match status" value="1"/>
</dbReference>
<comment type="caution">
    <text evidence="5">The sequence shown here is derived from an EMBL/GenBank/DDBJ whole genome shotgun (WGS) entry which is preliminary data.</text>
</comment>
<dbReference type="EMBL" id="BSYO01000007">
    <property type="protein sequence ID" value="GMH06969.1"/>
    <property type="molecule type" value="Genomic_DNA"/>
</dbReference>
<name>A0AAD3SAA2_NEPGR</name>
<accession>A0AAD3SAA2</accession>
<evidence type="ECO:0000256" key="3">
    <source>
        <dbReference type="ARBA" id="ARBA00022833"/>
    </source>
</evidence>
<keyword evidence="3" id="KW-0862">Zinc</keyword>
<protein>
    <recommendedName>
        <fullName evidence="4">E3 ubiquitin-protein ligase APD1-4 middle domain-containing protein</fullName>
    </recommendedName>
</protein>
<proteinExistence type="predicted"/>
<dbReference type="PANTHER" id="PTHR46858">
    <property type="entry name" value="OS05G0521000 PROTEIN"/>
    <property type="match status" value="1"/>
</dbReference>
<evidence type="ECO:0000313" key="5">
    <source>
        <dbReference type="EMBL" id="GMH06969.1"/>
    </source>
</evidence>
<dbReference type="InterPro" id="IPR032010">
    <property type="entry name" value="APD1-4_M"/>
</dbReference>
<keyword evidence="2" id="KW-0863">Zinc-finger</keyword>
<dbReference type="GO" id="GO:0008270">
    <property type="term" value="F:zinc ion binding"/>
    <property type="evidence" value="ECO:0007669"/>
    <property type="project" value="UniProtKB-KW"/>
</dbReference>
<dbReference type="GO" id="GO:0009705">
    <property type="term" value="C:plant-type vacuole membrane"/>
    <property type="evidence" value="ECO:0007669"/>
    <property type="project" value="TreeGrafter"/>
</dbReference>
<dbReference type="GO" id="GO:0016567">
    <property type="term" value="P:protein ubiquitination"/>
    <property type="evidence" value="ECO:0007669"/>
    <property type="project" value="TreeGrafter"/>
</dbReference>
<evidence type="ECO:0000256" key="2">
    <source>
        <dbReference type="ARBA" id="ARBA00022771"/>
    </source>
</evidence>
<evidence type="ECO:0000259" key="4">
    <source>
        <dbReference type="Pfam" id="PF16041"/>
    </source>
</evidence>
<organism evidence="5 6">
    <name type="scientific">Nepenthes gracilis</name>
    <name type="common">Slender pitcher plant</name>
    <dbReference type="NCBI Taxonomy" id="150966"/>
    <lineage>
        <taxon>Eukaryota</taxon>
        <taxon>Viridiplantae</taxon>
        <taxon>Streptophyta</taxon>
        <taxon>Embryophyta</taxon>
        <taxon>Tracheophyta</taxon>
        <taxon>Spermatophyta</taxon>
        <taxon>Magnoliopsida</taxon>
        <taxon>eudicotyledons</taxon>
        <taxon>Gunneridae</taxon>
        <taxon>Pentapetalae</taxon>
        <taxon>Caryophyllales</taxon>
        <taxon>Nepenthaceae</taxon>
        <taxon>Nepenthes</taxon>
    </lineage>
</organism>
<dbReference type="Proteomes" id="UP001279734">
    <property type="component" value="Unassembled WGS sequence"/>
</dbReference>
<reference evidence="5" key="1">
    <citation type="submission" date="2023-05" db="EMBL/GenBank/DDBJ databases">
        <title>Nepenthes gracilis genome sequencing.</title>
        <authorList>
            <person name="Fukushima K."/>
        </authorList>
    </citation>
    <scope>NUCLEOTIDE SEQUENCE</scope>
    <source>
        <strain evidence="5">SING2019-196</strain>
    </source>
</reference>
<sequence length="336" mass="37946">MKKRGDLFTVARIPPATTQASSAKGIDDLAIVLSCEHFEKCMAGYSPSHPPKTHFCFQQFQHNKINPFDFSTLRGYFNQPNISCLVAYTFLTTLVKAFNADANVVRGNERTRNFGEQQCFLKVPSGVEHRKKIAYETPCQDIKYYMPSRRLLTFKNEGCGNLEEWVLDFGVRCLGRPTIRPCPPYTNAADPSHEIRAPLFTWWSDGWWKGILVGVSNGVIDSMQVYIPGKESPIKWLKDTSYPNTTLSWNIIGGSSMIEQETKEPATYFITVGNLNSEAVKVQLNFNIKAVINNTTQAYFKCSLRKHICSFNLLLLKENAIVLTSLGFEQAKADDD</sequence>
<dbReference type="GO" id="GO:0061630">
    <property type="term" value="F:ubiquitin protein ligase activity"/>
    <property type="evidence" value="ECO:0007669"/>
    <property type="project" value="TreeGrafter"/>
</dbReference>
<dbReference type="AlphaFoldDB" id="A0AAD3SAA2"/>
<gene>
    <name evidence="5" type="ORF">Nepgr_008809</name>
</gene>
<evidence type="ECO:0000256" key="1">
    <source>
        <dbReference type="ARBA" id="ARBA00022723"/>
    </source>
</evidence>
<dbReference type="PANTHER" id="PTHR46858:SF5">
    <property type="entry name" value="E3 UBIQUITIN-PROTEIN LIGASE APD1-RELATED"/>
    <property type="match status" value="1"/>
</dbReference>
<evidence type="ECO:0000313" key="6">
    <source>
        <dbReference type="Proteomes" id="UP001279734"/>
    </source>
</evidence>